<keyword evidence="2" id="KW-1185">Reference proteome</keyword>
<dbReference type="EMBL" id="LT554468">
    <property type="protein sequence ID" value="SAM05740.1"/>
    <property type="molecule type" value="Genomic_DNA"/>
</dbReference>
<evidence type="ECO:0000313" key="1">
    <source>
        <dbReference type="EMBL" id="SAM05740.1"/>
    </source>
</evidence>
<protein>
    <submittedName>
        <fullName evidence="1">Uncharacterized protein</fullName>
    </submittedName>
</protein>
<sequence>MNNRPTNSNERPLPQNALDARHLVVSLCKNGHFTEAEDAFVHLCQMIKFLPCGVSDDGGPLTSTKAKYSLIQIESFQKSISSLVRYAPTIQQALDYACFCLYKVPEPLRDEWLEITQTINLIYLYRKSGGQAGRRKALELIKTGAEYGYALPSVTPGPNYRRTFQEPYIVFINVAEQVLRQFQLGFSADMKSIVDLHSLHTSP</sequence>
<dbReference type="OrthoDB" id="2265579at2759"/>
<dbReference type="AlphaFoldDB" id="A0A168QXW5"/>
<dbReference type="InParanoid" id="A0A168QXW5"/>
<proteinExistence type="predicted"/>
<organism evidence="1">
    <name type="scientific">Absidia glauca</name>
    <name type="common">Pin mould</name>
    <dbReference type="NCBI Taxonomy" id="4829"/>
    <lineage>
        <taxon>Eukaryota</taxon>
        <taxon>Fungi</taxon>
        <taxon>Fungi incertae sedis</taxon>
        <taxon>Mucoromycota</taxon>
        <taxon>Mucoromycotina</taxon>
        <taxon>Mucoromycetes</taxon>
        <taxon>Mucorales</taxon>
        <taxon>Cunninghamellaceae</taxon>
        <taxon>Absidia</taxon>
    </lineage>
</organism>
<accession>A0A168QXW5</accession>
<gene>
    <name evidence="1" type="primary">ABSGL_11615.1 scaffold 12295</name>
</gene>
<dbReference type="Proteomes" id="UP000078561">
    <property type="component" value="Unassembled WGS sequence"/>
</dbReference>
<name>A0A168QXW5_ABSGL</name>
<evidence type="ECO:0000313" key="2">
    <source>
        <dbReference type="Proteomes" id="UP000078561"/>
    </source>
</evidence>
<reference evidence="1" key="1">
    <citation type="submission" date="2016-04" db="EMBL/GenBank/DDBJ databases">
        <authorList>
            <person name="Evans L.H."/>
            <person name="Alamgir A."/>
            <person name="Owens N."/>
            <person name="Weber N.D."/>
            <person name="Virtaneva K."/>
            <person name="Barbian K."/>
            <person name="Babar A."/>
            <person name="Rosenke K."/>
        </authorList>
    </citation>
    <scope>NUCLEOTIDE SEQUENCE [LARGE SCALE GENOMIC DNA]</scope>
    <source>
        <strain evidence="1">CBS 101.48</strain>
    </source>
</reference>